<dbReference type="GO" id="GO:0016491">
    <property type="term" value="F:oxidoreductase activity"/>
    <property type="evidence" value="ECO:0007669"/>
    <property type="project" value="UniProtKB-KW"/>
</dbReference>
<evidence type="ECO:0000256" key="1">
    <source>
        <dbReference type="ARBA" id="ARBA00023002"/>
    </source>
</evidence>
<reference evidence="5" key="2">
    <citation type="submission" date="2020-09" db="EMBL/GenBank/DDBJ databases">
        <authorList>
            <person name="Sun Q."/>
            <person name="Zhou Y."/>
        </authorList>
    </citation>
    <scope>NUCLEOTIDE SEQUENCE</scope>
    <source>
        <strain evidence="5">CGMCC 1.15388</strain>
    </source>
</reference>
<dbReference type="Pfam" id="PF22725">
    <property type="entry name" value="GFO_IDH_MocA_C3"/>
    <property type="match status" value="1"/>
</dbReference>
<dbReference type="EMBL" id="BMIS01000001">
    <property type="protein sequence ID" value="GGE58910.1"/>
    <property type="molecule type" value="Genomic_DNA"/>
</dbReference>
<dbReference type="Gene3D" id="3.30.360.10">
    <property type="entry name" value="Dihydrodipicolinate Reductase, domain 2"/>
    <property type="match status" value="1"/>
</dbReference>
<comment type="caution">
    <text evidence="5">The sequence shown here is derived from an EMBL/GenBank/DDBJ whole genome shotgun (WGS) entry which is preliminary data.</text>
</comment>
<dbReference type="PANTHER" id="PTHR43818:SF11">
    <property type="entry name" value="BCDNA.GH03377"/>
    <property type="match status" value="1"/>
</dbReference>
<evidence type="ECO:0000259" key="4">
    <source>
        <dbReference type="Pfam" id="PF22725"/>
    </source>
</evidence>
<dbReference type="PANTHER" id="PTHR43818">
    <property type="entry name" value="BCDNA.GH03377"/>
    <property type="match status" value="1"/>
</dbReference>
<keyword evidence="2" id="KW-0520">NAD</keyword>
<sequence length="363" mass="38224">MGDSLNVGIVGAGVISAQYLETIGRLPDLRLAGIADIDRERAQKVGQQHGAPGMSVEELLSREDVDAVINLTIPKAHAEVSLAALEAGKGVFVEKPLAASFEDGRRMVRSAEQHGVVLGSAPDTVLGTGVQTARAVIDAGRIGVPTSATVTMIRPGHESWHPNPDFYYQPGGGPLFDMGPYYLTSLITLLGPVTKVIGAGTALRQERVIGSGPRAGEKIPVSTPSHVTGALVHESGVISTLVMSFDGVSTRAAHIEVQGTEGTLEAPDPNRFEGPVRLSSQMDRWEGLPVAAGYRQAARGYGLADMFWTGSFSGDPQAGRAQGALGLHVLEIMEGILTAAEQERTVTLSTRAERPASVPLDER</sequence>
<dbReference type="InterPro" id="IPR050463">
    <property type="entry name" value="Gfo/Idh/MocA_oxidrdct_glycsds"/>
</dbReference>
<accession>A0A917EL23</accession>
<evidence type="ECO:0000256" key="2">
    <source>
        <dbReference type="ARBA" id="ARBA00023027"/>
    </source>
</evidence>
<evidence type="ECO:0000313" key="5">
    <source>
        <dbReference type="EMBL" id="GGE58910.1"/>
    </source>
</evidence>
<feature type="domain" description="GFO/IDH/MocA-like oxidoreductase" evidence="4">
    <location>
        <begin position="130"/>
        <end position="265"/>
    </location>
</feature>
<dbReference type="InterPro" id="IPR000683">
    <property type="entry name" value="Gfo/Idh/MocA-like_OxRdtase_N"/>
</dbReference>
<dbReference type="InterPro" id="IPR036291">
    <property type="entry name" value="NAD(P)-bd_dom_sf"/>
</dbReference>
<dbReference type="Proteomes" id="UP000633136">
    <property type="component" value="Unassembled WGS sequence"/>
</dbReference>
<evidence type="ECO:0000313" key="6">
    <source>
        <dbReference type="Proteomes" id="UP000633136"/>
    </source>
</evidence>
<keyword evidence="1" id="KW-0560">Oxidoreductase</keyword>
<organism evidence="5 6">
    <name type="scientific">Nesterenkonia cremea</name>
    <dbReference type="NCBI Taxonomy" id="1882340"/>
    <lineage>
        <taxon>Bacteria</taxon>
        <taxon>Bacillati</taxon>
        <taxon>Actinomycetota</taxon>
        <taxon>Actinomycetes</taxon>
        <taxon>Micrococcales</taxon>
        <taxon>Micrococcaceae</taxon>
        <taxon>Nesterenkonia</taxon>
    </lineage>
</organism>
<dbReference type="GO" id="GO:0000166">
    <property type="term" value="F:nucleotide binding"/>
    <property type="evidence" value="ECO:0007669"/>
    <property type="project" value="InterPro"/>
</dbReference>
<dbReference type="Pfam" id="PF01408">
    <property type="entry name" value="GFO_IDH_MocA"/>
    <property type="match status" value="1"/>
</dbReference>
<dbReference type="SUPFAM" id="SSF51735">
    <property type="entry name" value="NAD(P)-binding Rossmann-fold domains"/>
    <property type="match status" value="1"/>
</dbReference>
<gene>
    <name evidence="5" type="ORF">GCM10011401_02030</name>
</gene>
<dbReference type="InterPro" id="IPR055170">
    <property type="entry name" value="GFO_IDH_MocA-like_dom"/>
</dbReference>
<dbReference type="SUPFAM" id="SSF55347">
    <property type="entry name" value="Glyceraldehyde-3-phosphate dehydrogenase-like, C-terminal domain"/>
    <property type="match status" value="1"/>
</dbReference>
<protein>
    <submittedName>
        <fullName evidence="5">Oxidoreductase</fullName>
    </submittedName>
</protein>
<dbReference type="RefSeq" id="WP_188682117.1">
    <property type="nucleotide sequence ID" value="NZ_BMIS01000001.1"/>
</dbReference>
<reference evidence="5" key="1">
    <citation type="journal article" date="2014" name="Int. J. Syst. Evol. Microbiol.">
        <title>Complete genome sequence of Corynebacterium casei LMG S-19264T (=DSM 44701T), isolated from a smear-ripened cheese.</title>
        <authorList>
            <consortium name="US DOE Joint Genome Institute (JGI-PGF)"/>
            <person name="Walter F."/>
            <person name="Albersmeier A."/>
            <person name="Kalinowski J."/>
            <person name="Ruckert C."/>
        </authorList>
    </citation>
    <scope>NUCLEOTIDE SEQUENCE</scope>
    <source>
        <strain evidence="5">CGMCC 1.15388</strain>
    </source>
</reference>
<dbReference type="Gene3D" id="3.40.50.720">
    <property type="entry name" value="NAD(P)-binding Rossmann-like Domain"/>
    <property type="match status" value="1"/>
</dbReference>
<evidence type="ECO:0000259" key="3">
    <source>
        <dbReference type="Pfam" id="PF01408"/>
    </source>
</evidence>
<proteinExistence type="predicted"/>
<feature type="domain" description="Gfo/Idh/MocA-like oxidoreductase N-terminal" evidence="3">
    <location>
        <begin position="5"/>
        <end position="119"/>
    </location>
</feature>
<dbReference type="AlphaFoldDB" id="A0A917EL23"/>
<keyword evidence="6" id="KW-1185">Reference proteome</keyword>
<name>A0A917EL23_9MICC</name>